<dbReference type="WBParaSite" id="RSKR_0000255850.1">
    <property type="protein sequence ID" value="RSKR_0000255850.1"/>
    <property type="gene ID" value="RSKR_0000255850"/>
</dbReference>
<protein>
    <submittedName>
        <fullName evidence="2">PHTB1_N domain-containing protein</fullName>
    </submittedName>
</protein>
<evidence type="ECO:0000313" key="1">
    <source>
        <dbReference type="Proteomes" id="UP000095286"/>
    </source>
</evidence>
<proteinExistence type="predicted"/>
<dbReference type="Proteomes" id="UP000095286">
    <property type="component" value="Unplaced"/>
</dbReference>
<reference evidence="2" key="1">
    <citation type="submission" date="2016-11" db="UniProtKB">
        <authorList>
            <consortium name="WormBaseParasite"/>
        </authorList>
    </citation>
    <scope>IDENTIFICATION</scope>
    <source>
        <strain evidence="2">KR3021</strain>
    </source>
</reference>
<evidence type="ECO:0000313" key="2">
    <source>
        <dbReference type="WBParaSite" id="RSKR_0000255850.1"/>
    </source>
</evidence>
<accession>A0AC35TN43</accession>
<sequence>MELNSYGIGATSDDGENLQTIMDENRTYSNDNVLEHEGLKIDKLGLTSINIKYTTPSQYEMEDVMGAIFSLNRIGSLAEVCESRELVLNPVDRTFYYSFCFQQFFQFKIQVLLYGFHEEILTFTSIIVNPQYHAENLKEIAEFKIPTCNVYDHFEKLPLVNSLPFHYEFLDKLYFSVSKSEVENSYRNDNIICGNKKNIFSNSGNIILKTTEGILMDCSPNSIYVDQSLKEIFYIDIKYILHPKYNEIFIGDLIKEGTSYKLILIAKSKFYTDIFPTDFQVQKIKGTSNPYYQVEKSLHDPEEFIYYMNFSFKIAIYFIGPIDLNLCNNYLLSIE</sequence>
<organism evidence="1 2">
    <name type="scientific">Rhabditophanes sp. KR3021</name>
    <dbReference type="NCBI Taxonomy" id="114890"/>
    <lineage>
        <taxon>Eukaryota</taxon>
        <taxon>Metazoa</taxon>
        <taxon>Ecdysozoa</taxon>
        <taxon>Nematoda</taxon>
        <taxon>Chromadorea</taxon>
        <taxon>Rhabditida</taxon>
        <taxon>Tylenchina</taxon>
        <taxon>Panagrolaimomorpha</taxon>
        <taxon>Strongyloidoidea</taxon>
        <taxon>Alloionematidae</taxon>
        <taxon>Rhabditophanes</taxon>
    </lineage>
</organism>
<name>A0AC35TN43_9BILA</name>